<dbReference type="PROSITE" id="PS50928">
    <property type="entry name" value="ABC_TM1"/>
    <property type="match status" value="1"/>
</dbReference>
<feature type="transmembrane region" description="Helical" evidence="7">
    <location>
        <begin position="107"/>
        <end position="127"/>
    </location>
</feature>
<feature type="transmembrane region" description="Helical" evidence="7">
    <location>
        <begin position="263"/>
        <end position="284"/>
    </location>
</feature>
<name>A0A1M5DAQ5_9THEO</name>
<sequence>MTARQKKDMIAAYLFLLPNIIGFFAFTVGPVIASLLLSFFNWPVLNPPTFVGFKNYIDLVKDPMFKKALFNTLEYVVGYLPLNIIVSLLLGLWLSKDVKGIALYRTLFFLPVLSPGVAVASIWRWIYQPDYGLFNGLLKSIGINGPNWLGDTKVAMFSVILMSVWWGVGYNTVIFMAGIKAIPHTLYEAAEIDGANGIGKFFKITIPLLSPTLFFGIVMTLITSFQVFDQIYIMTNGGPMNATTTLVMYIFQNGFQFFKMGYAAAMSWILFMIIFILTLIQLRLQKNWVTYDI</sequence>
<keyword evidence="4 7" id="KW-0812">Transmembrane</keyword>
<dbReference type="PANTHER" id="PTHR30193">
    <property type="entry name" value="ABC TRANSPORTER PERMEASE PROTEIN"/>
    <property type="match status" value="1"/>
</dbReference>
<evidence type="ECO:0000256" key="5">
    <source>
        <dbReference type="ARBA" id="ARBA00022989"/>
    </source>
</evidence>
<keyword evidence="5 7" id="KW-1133">Transmembrane helix</keyword>
<evidence type="ECO:0000256" key="6">
    <source>
        <dbReference type="ARBA" id="ARBA00023136"/>
    </source>
</evidence>
<dbReference type="SUPFAM" id="SSF161098">
    <property type="entry name" value="MetI-like"/>
    <property type="match status" value="1"/>
</dbReference>
<dbReference type="GO" id="GO:0055085">
    <property type="term" value="P:transmembrane transport"/>
    <property type="evidence" value="ECO:0007669"/>
    <property type="project" value="InterPro"/>
</dbReference>
<feature type="transmembrane region" description="Helical" evidence="7">
    <location>
        <begin position="12"/>
        <end position="40"/>
    </location>
</feature>
<dbReference type="RefSeq" id="WP_200792822.1">
    <property type="nucleotide sequence ID" value="NZ_FQVH01000034.1"/>
</dbReference>
<dbReference type="Pfam" id="PF00528">
    <property type="entry name" value="BPD_transp_1"/>
    <property type="match status" value="1"/>
</dbReference>
<gene>
    <name evidence="9" type="ORF">SAMN02746089_02300</name>
</gene>
<organism evidence="9 10">
    <name type="scientific">Caldanaerobius fijiensis DSM 17918</name>
    <dbReference type="NCBI Taxonomy" id="1121256"/>
    <lineage>
        <taxon>Bacteria</taxon>
        <taxon>Bacillati</taxon>
        <taxon>Bacillota</taxon>
        <taxon>Clostridia</taxon>
        <taxon>Thermoanaerobacterales</taxon>
        <taxon>Thermoanaerobacteraceae</taxon>
        <taxon>Caldanaerobius</taxon>
    </lineage>
</organism>
<feature type="domain" description="ABC transmembrane type-1" evidence="8">
    <location>
        <begin position="69"/>
        <end position="281"/>
    </location>
</feature>
<keyword evidence="9" id="KW-0762">Sugar transport</keyword>
<reference evidence="9 10" key="1">
    <citation type="submission" date="2016-11" db="EMBL/GenBank/DDBJ databases">
        <authorList>
            <person name="Jaros S."/>
            <person name="Januszkiewicz K."/>
            <person name="Wedrychowicz H."/>
        </authorList>
    </citation>
    <scope>NUCLEOTIDE SEQUENCE [LARGE SCALE GENOMIC DNA]</scope>
    <source>
        <strain evidence="9 10">DSM 17918</strain>
    </source>
</reference>
<dbReference type="Proteomes" id="UP000184088">
    <property type="component" value="Unassembled WGS sequence"/>
</dbReference>
<feature type="transmembrane region" description="Helical" evidence="7">
    <location>
        <begin position="76"/>
        <end position="95"/>
    </location>
</feature>
<evidence type="ECO:0000313" key="9">
    <source>
        <dbReference type="EMBL" id="SHF64086.1"/>
    </source>
</evidence>
<keyword evidence="6 7" id="KW-0472">Membrane</keyword>
<comment type="similarity">
    <text evidence="7">Belongs to the binding-protein-dependent transport system permease family.</text>
</comment>
<comment type="subcellular location">
    <subcellularLocation>
        <location evidence="1 7">Cell membrane</location>
        <topology evidence="1 7">Multi-pass membrane protein</topology>
    </subcellularLocation>
</comment>
<keyword evidence="10" id="KW-1185">Reference proteome</keyword>
<evidence type="ECO:0000256" key="7">
    <source>
        <dbReference type="RuleBase" id="RU363032"/>
    </source>
</evidence>
<keyword evidence="3" id="KW-1003">Cell membrane</keyword>
<dbReference type="InterPro" id="IPR035906">
    <property type="entry name" value="MetI-like_sf"/>
</dbReference>
<evidence type="ECO:0000313" key="10">
    <source>
        <dbReference type="Proteomes" id="UP000184088"/>
    </source>
</evidence>
<dbReference type="EMBL" id="FQVH01000034">
    <property type="protein sequence ID" value="SHF64086.1"/>
    <property type="molecule type" value="Genomic_DNA"/>
</dbReference>
<proteinExistence type="inferred from homology"/>
<evidence type="ECO:0000256" key="2">
    <source>
        <dbReference type="ARBA" id="ARBA00022448"/>
    </source>
</evidence>
<evidence type="ECO:0000256" key="3">
    <source>
        <dbReference type="ARBA" id="ARBA00022475"/>
    </source>
</evidence>
<evidence type="ECO:0000259" key="8">
    <source>
        <dbReference type="PROSITE" id="PS50928"/>
    </source>
</evidence>
<dbReference type="InterPro" id="IPR051393">
    <property type="entry name" value="ABC_transporter_permease"/>
</dbReference>
<dbReference type="Gene3D" id="1.10.3720.10">
    <property type="entry name" value="MetI-like"/>
    <property type="match status" value="1"/>
</dbReference>
<feature type="transmembrane region" description="Helical" evidence="7">
    <location>
        <begin position="154"/>
        <end position="177"/>
    </location>
</feature>
<dbReference type="STRING" id="1121256.SAMN02746089_02300"/>
<evidence type="ECO:0000256" key="4">
    <source>
        <dbReference type="ARBA" id="ARBA00022692"/>
    </source>
</evidence>
<dbReference type="InterPro" id="IPR000515">
    <property type="entry name" value="MetI-like"/>
</dbReference>
<feature type="transmembrane region" description="Helical" evidence="7">
    <location>
        <begin position="206"/>
        <end position="225"/>
    </location>
</feature>
<evidence type="ECO:0000256" key="1">
    <source>
        <dbReference type="ARBA" id="ARBA00004651"/>
    </source>
</evidence>
<dbReference type="AlphaFoldDB" id="A0A1M5DAQ5"/>
<dbReference type="GO" id="GO:0005886">
    <property type="term" value="C:plasma membrane"/>
    <property type="evidence" value="ECO:0007669"/>
    <property type="project" value="UniProtKB-SubCell"/>
</dbReference>
<dbReference type="CDD" id="cd06261">
    <property type="entry name" value="TM_PBP2"/>
    <property type="match status" value="1"/>
</dbReference>
<protein>
    <submittedName>
        <fullName evidence="9">Multiple sugar transport system permease protein</fullName>
    </submittedName>
</protein>
<dbReference type="PANTHER" id="PTHR30193:SF37">
    <property type="entry name" value="INNER MEMBRANE ABC TRANSPORTER PERMEASE PROTEIN YCJO"/>
    <property type="match status" value="1"/>
</dbReference>
<keyword evidence="2 7" id="KW-0813">Transport</keyword>
<accession>A0A1M5DAQ5</accession>